<dbReference type="EnsemblPlants" id="OPUNC07G01280.1">
    <property type="protein sequence ID" value="OPUNC07G01280.1"/>
    <property type="gene ID" value="OPUNC07G01280"/>
</dbReference>
<reference evidence="2" key="2">
    <citation type="submission" date="2018-05" db="EMBL/GenBank/DDBJ databases">
        <title>OpunRS2 (Oryza punctata Reference Sequence Version 2).</title>
        <authorList>
            <person name="Zhang J."/>
            <person name="Kudrna D."/>
            <person name="Lee S."/>
            <person name="Talag J."/>
            <person name="Welchert J."/>
            <person name="Wing R.A."/>
        </authorList>
    </citation>
    <scope>NUCLEOTIDE SEQUENCE [LARGE SCALE GENOMIC DNA]</scope>
</reference>
<sequence length="139" mass="15202">MAAAAAQRLAVFLNIILGSEICGSCTGRTHQLIVVGGRRMSTSPGNNKEVLYPTELSNLMATFIRIGDDFHPHNSKVVTVEMMRRIESLEEQFLWKKGVAAAVVSAFVGFLIGVPYQLYLSENGVPYPTLPLSEGRCET</sequence>
<name>A0A0E0LGG2_ORYPU</name>
<organism evidence="2">
    <name type="scientific">Oryza punctata</name>
    <name type="common">Red rice</name>
    <dbReference type="NCBI Taxonomy" id="4537"/>
    <lineage>
        <taxon>Eukaryota</taxon>
        <taxon>Viridiplantae</taxon>
        <taxon>Streptophyta</taxon>
        <taxon>Embryophyta</taxon>
        <taxon>Tracheophyta</taxon>
        <taxon>Spermatophyta</taxon>
        <taxon>Magnoliopsida</taxon>
        <taxon>Liliopsida</taxon>
        <taxon>Poales</taxon>
        <taxon>Poaceae</taxon>
        <taxon>BOP clade</taxon>
        <taxon>Oryzoideae</taxon>
        <taxon>Oryzeae</taxon>
        <taxon>Oryzinae</taxon>
        <taxon>Oryza</taxon>
    </lineage>
</organism>
<feature type="chain" id="PRO_5002366263" evidence="1">
    <location>
        <begin position="19"/>
        <end position="139"/>
    </location>
</feature>
<keyword evidence="3" id="KW-1185">Reference proteome</keyword>
<proteinExistence type="predicted"/>
<reference evidence="2" key="1">
    <citation type="submission" date="2015-04" db="UniProtKB">
        <authorList>
            <consortium name="EnsemblPlants"/>
        </authorList>
    </citation>
    <scope>IDENTIFICATION</scope>
</reference>
<evidence type="ECO:0000313" key="2">
    <source>
        <dbReference type="EnsemblPlants" id="OPUNC07G01280.1"/>
    </source>
</evidence>
<evidence type="ECO:0000313" key="3">
    <source>
        <dbReference type="Proteomes" id="UP000026962"/>
    </source>
</evidence>
<protein>
    <submittedName>
        <fullName evidence="2">Uncharacterized protein</fullName>
    </submittedName>
</protein>
<keyword evidence="1" id="KW-0732">Signal</keyword>
<dbReference type="Proteomes" id="UP000026962">
    <property type="component" value="Chromosome 7"/>
</dbReference>
<dbReference type="HOGENOM" id="CLU_1848360_0_0_1"/>
<evidence type="ECO:0000256" key="1">
    <source>
        <dbReference type="SAM" id="SignalP"/>
    </source>
</evidence>
<dbReference type="AlphaFoldDB" id="A0A0E0LGG2"/>
<accession>A0A0E0LGG2</accession>
<feature type="signal peptide" evidence="1">
    <location>
        <begin position="1"/>
        <end position="18"/>
    </location>
</feature>
<dbReference type="Gramene" id="OPUNC07G01280.1">
    <property type="protein sequence ID" value="OPUNC07G01280.1"/>
    <property type="gene ID" value="OPUNC07G01280"/>
</dbReference>